<accession>A0A1G2I2G0</accession>
<feature type="transmembrane region" description="Helical" evidence="1">
    <location>
        <begin position="105"/>
        <end position="124"/>
    </location>
</feature>
<feature type="transmembrane region" description="Helical" evidence="1">
    <location>
        <begin position="35"/>
        <end position="53"/>
    </location>
</feature>
<keyword evidence="1" id="KW-0812">Transmembrane</keyword>
<protein>
    <recommendedName>
        <fullName evidence="4">DUF3899 domain-containing protein</fullName>
    </recommendedName>
</protein>
<evidence type="ECO:0008006" key="4">
    <source>
        <dbReference type="Google" id="ProtNLM"/>
    </source>
</evidence>
<feature type="transmembrane region" description="Helical" evidence="1">
    <location>
        <begin position="12"/>
        <end position="29"/>
    </location>
</feature>
<name>A0A1G2I2G0_9BACT</name>
<comment type="caution">
    <text evidence="2">The sequence shown here is derived from an EMBL/GenBank/DDBJ whole genome shotgun (WGS) entry which is preliminary data.</text>
</comment>
<dbReference type="EMBL" id="MHOS01000019">
    <property type="protein sequence ID" value="OGZ68610.1"/>
    <property type="molecule type" value="Genomic_DNA"/>
</dbReference>
<reference evidence="2 3" key="1">
    <citation type="journal article" date="2016" name="Nat. Commun.">
        <title>Thousands of microbial genomes shed light on interconnected biogeochemical processes in an aquifer system.</title>
        <authorList>
            <person name="Anantharaman K."/>
            <person name="Brown C.T."/>
            <person name="Hug L.A."/>
            <person name="Sharon I."/>
            <person name="Castelle C.J."/>
            <person name="Probst A.J."/>
            <person name="Thomas B.C."/>
            <person name="Singh A."/>
            <person name="Wilkins M.J."/>
            <person name="Karaoz U."/>
            <person name="Brodie E.L."/>
            <person name="Williams K.H."/>
            <person name="Hubbard S.S."/>
            <person name="Banfield J.F."/>
        </authorList>
    </citation>
    <scope>NUCLEOTIDE SEQUENCE [LARGE SCALE GENOMIC DNA]</scope>
</reference>
<organism evidence="2 3">
    <name type="scientific">Candidatus Staskawiczbacteria bacterium RIFCSPHIGHO2_02_FULL_34_9</name>
    <dbReference type="NCBI Taxonomy" id="1802206"/>
    <lineage>
        <taxon>Bacteria</taxon>
        <taxon>Candidatus Staskawicziibacteriota</taxon>
    </lineage>
</organism>
<keyword evidence="1" id="KW-1133">Transmembrane helix</keyword>
<dbReference type="AlphaFoldDB" id="A0A1G2I2G0"/>
<dbReference type="Proteomes" id="UP000176421">
    <property type="component" value="Unassembled WGS sequence"/>
</dbReference>
<proteinExistence type="predicted"/>
<evidence type="ECO:0000256" key="1">
    <source>
        <dbReference type="SAM" id="Phobius"/>
    </source>
</evidence>
<sequence>MKKIETSSSFLRFFYFTSGVIATIAYRIVLWLNPFWIQVAWYVGTIGFIIYFGHRMIIETKRANLVKDNQLVEALKDSDIPKERKEMLIYLAETSVTSKARFNSLFIFVASVFVLVVNILIYVFKQI</sequence>
<gene>
    <name evidence="2" type="ORF">A3D35_01135</name>
</gene>
<evidence type="ECO:0000313" key="2">
    <source>
        <dbReference type="EMBL" id="OGZ68610.1"/>
    </source>
</evidence>
<evidence type="ECO:0000313" key="3">
    <source>
        <dbReference type="Proteomes" id="UP000176421"/>
    </source>
</evidence>
<keyword evidence="1" id="KW-0472">Membrane</keyword>